<protein>
    <submittedName>
        <fullName evidence="1">Uncharacterized protein</fullName>
    </submittedName>
</protein>
<proteinExistence type="predicted"/>
<keyword evidence="2" id="KW-1185">Reference proteome</keyword>
<name>A0A0P7AKU0_9FLAO</name>
<evidence type="ECO:0000313" key="2">
    <source>
        <dbReference type="Proteomes" id="UP000050280"/>
    </source>
</evidence>
<reference evidence="1 2" key="1">
    <citation type="submission" date="2015-09" db="EMBL/GenBank/DDBJ databases">
        <title>Genome sequence of the marine flavobacterium Croceitalea dokdonensis DOKDO 023 that contains proton- and sodium-pumping rhodopsins.</title>
        <authorList>
            <person name="Kwon S.-K."/>
            <person name="Lee H.K."/>
            <person name="Kwak M.-J."/>
            <person name="Kim J.F."/>
        </authorList>
    </citation>
    <scope>NUCLEOTIDE SEQUENCE [LARGE SCALE GENOMIC DNA]</scope>
    <source>
        <strain evidence="1 2">DOKDO 023</strain>
    </source>
</reference>
<comment type="caution">
    <text evidence="1">The sequence shown here is derived from an EMBL/GenBank/DDBJ whole genome shotgun (WGS) entry which is preliminary data.</text>
</comment>
<accession>A0A0P7AKU0</accession>
<gene>
    <name evidence="1" type="ORF">I595_870</name>
</gene>
<dbReference type="AlphaFoldDB" id="A0A0P7AKU0"/>
<dbReference type="Proteomes" id="UP000050280">
    <property type="component" value="Unassembled WGS sequence"/>
</dbReference>
<organism evidence="1 2">
    <name type="scientific">Croceitalea dokdonensis DOKDO 023</name>
    <dbReference type="NCBI Taxonomy" id="1300341"/>
    <lineage>
        <taxon>Bacteria</taxon>
        <taxon>Pseudomonadati</taxon>
        <taxon>Bacteroidota</taxon>
        <taxon>Flavobacteriia</taxon>
        <taxon>Flavobacteriales</taxon>
        <taxon>Flavobacteriaceae</taxon>
        <taxon>Croceitalea</taxon>
    </lineage>
</organism>
<evidence type="ECO:0000313" key="1">
    <source>
        <dbReference type="EMBL" id="KPM32454.1"/>
    </source>
</evidence>
<dbReference type="EMBL" id="LDJX01000002">
    <property type="protein sequence ID" value="KPM32454.1"/>
    <property type="molecule type" value="Genomic_DNA"/>
</dbReference>
<sequence>MWLNLDVVLSGLNGEGLQPYTEQETTKNGCCFWQHHKPSMMALGNKKKRGDKWYTTQKKHWEALYLLG</sequence>